<comment type="similarity">
    <text evidence="2">Belongs to the ACC deaminase/D-cysteine desulfhydrase family.</text>
</comment>
<comment type="cofactor">
    <cofactor evidence="1">
        <name>pyridoxal 5'-phosphate</name>
        <dbReference type="ChEBI" id="CHEBI:597326"/>
    </cofactor>
</comment>
<dbReference type="EMBL" id="LJQN01000024">
    <property type="protein sequence ID" value="KPX58480.1"/>
    <property type="molecule type" value="Genomic_DNA"/>
</dbReference>
<evidence type="ECO:0000256" key="1">
    <source>
        <dbReference type="ARBA" id="ARBA00001933"/>
    </source>
</evidence>
<evidence type="ECO:0000256" key="5">
    <source>
        <dbReference type="PIRSR" id="PIRSR006278-2"/>
    </source>
</evidence>
<keyword evidence="3 5" id="KW-0663">Pyridoxal phosphate</keyword>
<dbReference type="InterPro" id="IPR001926">
    <property type="entry name" value="TrpB-like_PALP"/>
</dbReference>
<evidence type="ECO:0000313" key="8">
    <source>
        <dbReference type="Proteomes" id="UP000050545"/>
    </source>
</evidence>
<dbReference type="InterPro" id="IPR036052">
    <property type="entry name" value="TrpB-like_PALP_sf"/>
</dbReference>
<gene>
    <name evidence="7" type="ORF">ALO67_01643</name>
</gene>
<evidence type="ECO:0000259" key="6">
    <source>
        <dbReference type="Pfam" id="PF00291"/>
    </source>
</evidence>
<proteinExistence type="inferred from homology"/>
<dbReference type="PIRSF" id="PIRSF006278">
    <property type="entry name" value="ACCD_DCysDesulf"/>
    <property type="match status" value="1"/>
</dbReference>
<dbReference type="PANTHER" id="PTHR43780:SF2">
    <property type="entry name" value="1-AMINOCYCLOPROPANE-1-CARBOXYLATE DEAMINASE-RELATED"/>
    <property type="match status" value="1"/>
</dbReference>
<dbReference type="GO" id="GO:0019148">
    <property type="term" value="F:D-cysteine desulfhydrase activity"/>
    <property type="evidence" value="ECO:0007669"/>
    <property type="project" value="TreeGrafter"/>
</dbReference>
<evidence type="ECO:0000256" key="3">
    <source>
        <dbReference type="ARBA" id="ARBA00022898"/>
    </source>
</evidence>
<feature type="modified residue" description="N6-(pyridoxal phosphate)lysine" evidence="5">
    <location>
        <position position="45"/>
    </location>
</feature>
<dbReference type="PANTHER" id="PTHR43780">
    <property type="entry name" value="1-AMINOCYCLOPROPANE-1-CARBOXYLATE DEAMINASE-RELATED"/>
    <property type="match status" value="1"/>
</dbReference>
<name>A0AB34UE04_PSEA0</name>
<reference evidence="7 8" key="1">
    <citation type="submission" date="2015-09" db="EMBL/GenBank/DDBJ databases">
        <title>Genome announcement of multiple Pseudomonas syringae strains.</title>
        <authorList>
            <person name="Thakur S."/>
            <person name="Wang P.W."/>
            <person name="Gong Y."/>
            <person name="Weir B.S."/>
            <person name="Guttman D.S."/>
        </authorList>
    </citation>
    <scope>NUCLEOTIDE SEQUENCE [LARGE SCALE GENOMIC DNA]</scope>
    <source>
        <strain evidence="7 8">ICMP9623</strain>
    </source>
</reference>
<evidence type="ECO:0000256" key="4">
    <source>
        <dbReference type="PIRSR" id="PIRSR006278-1"/>
    </source>
</evidence>
<accession>A0AB34UE04</accession>
<dbReference type="Pfam" id="PF00291">
    <property type="entry name" value="PALP"/>
    <property type="match status" value="1"/>
</dbReference>
<evidence type="ECO:0000256" key="2">
    <source>
        <dbReference type="ARBA" id="ARBA00008639"/>
    </source>
</evidence>
<dbReference type="Proteomes" id="UP000050545">
    <property type="component" value="Unassembled WGS sequence"/>
</dbReference>
<sequence length="314" mass="33208">MIVDALDWQPTAALQHLNLPWLQDAGVEVAILRLDLIDSLISGNKWFKLSEHLTQAVEAGAEGLISLGGAHSNHLHALAAAGRRFGFPTVGLLRGHAQQTPTVLDLQAFGMQLHWLGYAGYRARHAADFWLPWQAQYPELYPIAEGGGGLAGALGCARLREMVDSQLGHLGWDDYHGWWLAVGTGTTLAGLLLAEAGAHPVYGAMAVPDDHGVAQNIVAVLKEAAGSQVNASPNLPAACVLLEASRGGFARTDAALLDFIASSEAHSGVPLEPLYTGKALLALHDEVLAGRFKSGSRLVLVHTGGLQGRRAMGL</sequence>
<comment type="caution">
    <text evidence="7">The sequence shown here is derived from an EMBL/GenBank/DDBJ whole genome shotgun (WGS) entry which is preliminary data.</text>
</comment>
<organism evidence="7 8">
    <name type="scientific">Pseudomonas amygdali pv. hibisci</name>
    <dbReference type="NCBI Taxonomy" id="251723"/>
    <lineage>
        <taxon>Bacteria</taxon>
        <taxon>Pseudomonadati</taxon>
        <taxon>Pseudomonadota</taxon>
        <taxon>Gammaproteobacteria</taxon>
        <taxon>Pseudomonadales</taxon>
        <taxon>Pseudomonadaceae</taxon>
        <taxon>Pseudomonas</taxon>
        <taxon>Pseudomonas amygdali</taxon>
    </lineage>
</organism>
<dbReference type="InterPro" id="IPR027278">
    <property type="entry name" value="ACCD_DCysDesulf"/>
</dbReference>
<evidence type="ECO:0000313" key="7">
    <source>
        <dbReference type="EMBL" id="KPX58480.1"/>
    </source>
</evidence>
<feature type="active site" description="Nucleophile" evidence="4">
    <location>
        <position position="72"/>
    </location>
</feature>
<feature type="domain" description="Tryptophan synthase beta chain-like PALP" evidence="6">
    <location>
        <begin position="24"/>
        <end position="304"/>
    </location>
</feature>
<dbReference type="AlphaFoldDB" id="A0AB34UE04"/>
<dbReference type="RefSeq" id="WP_057404104.1">
    <property type="nucleotide sequence ID" value="NZ_LJQN01000024.1"/>
</dbReference>
<protein>
    <submittedName>
        <fullName evidence="7">1-aminocyclopropane-1-carboxylate deaminase</fullName>
    </submittedName>
</protein>
<dbReference type="SUPFAM" id="SSF53686">
    <property type="entry name" value="Tryptophan synthase beta subunit-like PLP-dependent enzymes"/>
    <property type="match status" value="1"/>
</dbReference>
<dbReference type="Gene3D" id="3.40.50.1100">
    <property type="match status" value="2"/>
</dbReference>